<keyword evidence="2" id="KW-1185">Reference proteome</keyword>
<evidence type="ECO:0000313" key="1">
    <source>
        <dbReference type="EMBL" id="MBK1646802.1"/>
    </source>
</evidence>
<accession>A0A9X1BAC1</accession>
<comment type="caution">
    <text evidence="1">The sequence shown here is derived from an EMBL/GenBank/DDBJ whole genome shotgun (WGS) entry which is preliminary data.</text>
</comment>
<dbReference type="EMBL" id="NRSD01000037">
    <property type="protein sequence ID" value="MBK1646802.1"/>
    <property type="molecule type" value="Genomic_DNA"/>
</dbReference>
<dbReference type="AlphaFoldDB" id="A0A9X1BAC1"/>
<proteinExistence type="predicted"/>
<organism evidence="1 2">
    <name type="scientific">Thiocapsa imhoffii</name>
    <dbReference type="NCBI Taxonomy" id="382777"/>
    <lineage>
        <taxon>Bacteria</taxon>
        <taxon>Pseudomonadati</taxon>
        <taxon>Pseudomonadota</taxon>
        <taxon>Gammaproteobacteria</taxon>
        <taxon>Chromatiales</taxon>
        <taxon>Chromatiaceae</taxon>
        <taxon>Thiocapsa</taxon>
    </lineage>
</organism>
<evidence type="ECO:0000313" key="2">
    <source>
        <dbReference type="Proteomes" id="UP001138802"/>
    </source>
</evidence>
<gene>
    <name evidence="1" type="ORF">CKO25_19600</name>
</gene>
<protein>
    <submittedName>
        <fullName evidence="1">Uncharacterized protein</fullName>
    </submittedName>
</protein>
<dbReference type="Proteomes" id="UP001138802">
    <property type="component" value="Unassembled WGS sequence"/>
</dbReference>
<dbReference type="RefSeq" id="WP_200389627.1">
    <property type="nucleotide sequence ID" value="NZ_NRSD01000037.1"/>
</dbReference>
<reference evidence="1 2" key="1">
    <citation type="journal article" date="2020" name="Microorganisms">
        <title>Osmotic Adaptation and Compatible Solute Biosynthesis of Phototrophic Bacteria as Revealed from Genome Analyses.</title>
        <authorList>
            <person name="Imhoff J.F."/>
            <person name="Rahn T."/>
            <person name="Kunzel S."/>
            <person name="Keller A."/>
            <person name="Neulinger S.C."/>
        </authorList>
    </citation>
    <scope>NUCLEOTIDE SEQUENCE [LARGE SCALE GENOMIC DNA]</scope>
    <source>
        <strain evidence="1 2">DSM 21303</strain>
    </source>
</reference>
<sequence>MMSKRPILALTIGVASLGLVIILLWGRLDGDSGEVASTPGAGARAAVEQTIDTGLGHQDAVKSARPPRFHDVGSPAWEVEPPGYAGRQTPSATDFEQIQNLRNENIALTESLRSAGMSDDEISAMQQASEDHIAQLMQPEAIRGPTPFMDSVMLRSNLSEALDGAGFTPEAIEAMTAAMIPDDTPLPPPPEAERR</sequence>
<name>A0A9X1BAC1_9GAMM</name>